<evidence type="ECO:0000256" key="6">
    <source>
        <dbReference type="SAM" id="Phobius"/>
    </source>
</evidence>
<dbReference type="InterPro" id="IPR036259">
    <property type="entry name" value="MFS_trans_sf"/>
</dbReference>
<keyword evidence="3 6" id="KW-0812">Transmembrane</keyword>
<gene>
    <name evidence="8" type="ORF">SGRAN_3523</name>
</gene>
<comment type="subcellular location">
    <subcellularLocation>
        <location evidence="1">Membrane</location>
        <topology evidence="1">Multi-pass membrane protein</topology>
    </subcellularLocation>
</comment>
<dbReference type="InterPro" id="IPR044770">
    <property type="entry name" value="MFS_spinster-like"/>
</dbReference>
<evidence type="ECO:0000256" key="3">
    <source>
        <dbReference type="ARBA" id="ARBA00022692"/>
    </source>
</evidence>
<feature type="transmembrane region" description="Helical" evidence="6">
    <location>
        <begin position="53"/>
        <end position="73"/>
    </location>
</feature>
<dbReference type="GO" id="GO:0022857">
    <property type="term" value="F:transmembrane transporter activity"/>
    <property type="evidence" value="ECO:0007669"/>
    <property type="project" value="InterPro"/>
</dbReference>
<keyword evidence="9" id="KW-1185">Reference proteome</keyword>
<keyword evidence="5 6" id="KW-0472">Membrane</keyword>
<evidence type="ECO:0000256" key="2">
    <source>
        <dbReference type="ARBA" id="ARBA00022448"/>
    </source>
</evidence>
<proteinExistence type="predicted"/>
<feature type="transmembrane region" description="Helical" evidence="6">
    <location>
        <begin position="110"/>
        <end position="135"/>
    </location>
</feature>
<dbReference type="InterPro" id="IPR011701">
    <property type="entry name" value="MFS"/>
</dbReference>
<feature type="transmembrane region" description="Helical" evidence="6">
    <location>
        <begin position="182"/>
        <end position="206"/>
    </location>
</feature>
<evidence type="ECO:0000259" key="7">
    <source>
        <dbReference type="PROSITE" id="PS50850"/>
    </source>
</evidence>
<dbReference type="Proteomes" id="UP000058599">
    <property type="component" value="Chromosome"/>
</dbReference>
<keyword evidence="4 6" id="KW-1133">Transmembrane helix</keyword>
<feature type="transmembrane region" description="Helical" evidence="6">
    <location>
        <begin position="12"/>
        <end position="41"/>
    </location>
</feature>
<evidence type="ECO:0000256" key="4">
    <source>
        <dbReference type="ARBA" id="ARBA00022989"/>
    </source>
</evidence>
<dbReference type="PANTHER" id="PTHR23505">
    <property type="entry name" value="SPINSTER"/>
    <property type="match status" value="1"/>
</dbReference>
<evidence type="ECO:0000256" key="5">
    <source>
        <dbReference type="ARBA" id="ARBA00023136"/>
    </source>
</evidence>
<reference evidence="8 9" key="1">
    <citation type="journal article" date="2016" name="BMC Genomics">
        <title>Genomic analysis of the nitrate-respiring Sphingopyxis granuli (formerly Sphingomonas macrogoltabida) strain TFA.</title>
        <authorList>
            <person name="Garcia-Romero I."/>
            <person name="Perez-Pulido A.J."/>
            <person name="Gonzalez-Flores Y.E."/>
            <person name="Reyes-Ramirez F."/>
            <person name="Santero E."/>
            <person name="Floriano B."/>
        </authorList>
    </citation>
    <scope>NUCLEOTIDE SEQUENCE [LARGE SCALE GENOMIC DNA]</scope>
    <source>
        <strain evidence="8 9">TFA</strain>
    </source>
</reference>
<evidence type="ECO:0000313" key="9">
    <source>
        <dbReference type="Proteomes" id="UP000058599"/>
    </source>
</evidence>
<dbReference type="Gene3D" id="1.20.1250.20">
    <property type="entry name" value="MFS general substrate transporter like domains"/>
    <property type="match status" value="1"/>
</dbReference>
<dbReference type="PANTHER" id="PTHR23505:SF79">
    <property type="entry name" value="PROTEIN SPINSTER"/>
    <property type="match status" value="1"/>
</dbReference>
<organism evidence="8 9">
    <name type="scientific">Sphingopyxis granuli</name>
    <dbReference type="NCBI Taxonomy" id="267128"/>
    <lineage>
        <taxon>Bacteria</taxon>
        <taxon>Pseudomonadati</taxon>
        <taxon>Pseudomonadota</taxon>
        <taxon>Alphaproteobacteria</taxon>
        <taxon>Sphingomonadales</taxon>
        <taxon>Sphingomonadaceae</taxon>
        <taxon>Sphingopyxis</taxon>
    </lineage>
</organism>
<feature type="transmembrane region" description="Helical" evidence="6">
    <location>
        <begin position="85"/>
        <end position="104"/>
    </location>
</feature>
<dbReference type="Pfam" id="PF07690">
    <property type="entry name" value="MFS_1"/>
    <property type="match status" value="1"/>
</dbReference>
<dbReference type="PROSITE" id="PS50850">
    <property type="entry name" value="MFS"/>
    <property type="match status" value="1"/>
</dbReference>
<name>A0AA86L5F9_9SPHN</name>
<feature type="transmembrane region" description="Helical" evidence="6">
    <location>
        <begin position="407"/>
        <end position="428"/>
    </location>
</feature>
<dbReference type="KEGG" id="sgi:SGRAN_3523"/>
<accession>A0AA86L5F9</accession>
<protein>
    <submittedName>
        <fullName evidence="8">Major facilitator superfamily MFS-1</fullName>
    </submittedName>
</protein>
<feature type="domain" description="Major facilitator superfamily (MFS) profile" evidence="7">
    <location>
        <begin position="18"/>
        <end position="433"/>
    </location>
</feature>
<dbReference type="AlphaFoldDB" id="A0AA86L5F9"/>
<sequence>MGRGRGQRPWAAAGAPVVVLLLGLLYIVSYLDRLILALLVAPVRAEFGISDTAIALLVGPVFALFGGVFALPMGWLADRVRRTRLILAGVLCWTTATIATAFAPSFETVAILRVGVAVAEAVLFPAAISMIADLFPPDRRAAATSVFVGFGVFGAFGAFMLGGVAVQLLGSEPVAIGSLFLAPWRATFVVVALPGLLLAALFAAAVREPPRTASIRAAGPVDAAPTSPERVFARRNMPLFVLLFVASALGQAIVLGVSSWLPSLLVRDFGFEAGQAGIWFGLSGVTAALAGLAAAPRIAGHFRSRGRMDALPLICAGAIAVGAVPLLAGFAAPSAPMLLLLLAAGYFFLVPSGTYAIFAINWTVPPRATGLFAAVYTLVNSLVAVGCGPMVVAMVSDRLGGGANLSSGMVVLVVGAGTLSILLLLAALRPFSRLCETIERPVPGPSSRGQYETE</sequence>
<feature type="transmembrane region" description="Helical" evidence="6">
    <location>
        <begin position="338"/>
        <end position="358"/>
    </location>
</feature>
<feature type="transmembrane region" description="Helical" evidence="6">
    <location>
        <begin position="278"/>
        <end position="299"/>
    </location>
</feature>
<dbReference type="GO" id="GO:0016020">
    <property type="term" value="C:membrane"/>
    <property type="evidence" value="ECO:0007669"/>
    <property type="project" value="UniProtKB-SubCell"/>
</dbReference>
<evidence type="ECO:0000256" key="1">
    <source>
        <dbReference type="ARBA" id="ARBA00004141"/>
    </source>
</evidence>
<dbReference type="SUPFAM" id="SSF103473">
    <property type="entry name" value="MFS general substrate transporter"/>
    <property type="match status" value="1"/>
</dbReference>
<feature type="transmembrane region" description="Helical" evidence="6">
    <location>
        <begin position="147"/>
        <end position="170"/>
    </location>
</feature>
<evidence type="ECO:0000313" key="8">
    <source>
        <dbReference type="EMBL" id="AMG75865.1"/>
    </source>
</evidence>
<feature type="transmembrane region" description="Helical" evidence="6">
    <location>
        <begin position="370"/>
        <end position="395"/>
    </location>
</feature>
<feature type="transmembrane region" description="Helical" evidence="6">
    <location>
        <begin position="311"/>
        <end position="332"/>
    </location>
</feature>
<dbReference type="EMBL" id="CP012199">
    <property type="protein sequence ID" value="AMG75865.1"/>
    <property type="molecule type" value="Genomic_DNA"/>
</dbReference>
<keyword evidence="2" id="KW-0813">Transport</keyword>
<feature type="transmembrane region" description="Helical" evidence="6">
    <location>
        <begin position="239"/>
        <end position="258"/>
    </location>
</feature>
<dbReference type="InterPro" id="IPR020846">
    <property type="entry name" value="MFS_dom"/>
</dbReference>